<dbReference type="GO" id="GO:0006260">
    <property type="term" value="P:DNA replication"/>
    <property type="evidence" value="ECO:0007669"/>
    <property type="project" value="UniProtKB-UniRule"/>
</dbReference>
<organism evidence="9 10">
    <name type="scientific">Malassezia pachydermatis</name>
    <dbReference type="NCBI Taxonomy" id="77020"/>
    <lineage>
        <taxon>Eukaryota</taxon>
        <taxon>Fungi</taxon>
        <taxon>Dikarya</taxon>
        <taxon>Basidiomycota</taxon>
        <taxon>Ustilaginomycotina</taxon>
        <taxon>Malasseziomycetes</taxon>
        <taxon>Malasseziales</taxon>
        <taxon>Malasseziaceae</taxon>
        <taxon>Malassezia</taxon>
    </lineage>
</organism>
<dbReference type="InterPro" id="IPR007220">
    <property type="entry name" value="ORC2"/>
</dbReference>
<dbReference type="Pfam" id="PF04084">
    <property type="entry name" value="RecA-like_ORC2"/>
    <property type="match status" value="1"/>
</dbReference>
<keyword evidence="3 5" id="KW-0235">DNA replication</keyword>
<dbReference type="RefSeq" id="XP_017990616.1">
    <property type="nucleotide sequence ID" value="XM_018135110.1"/>
</dbReference>
<evidence type="ECO:0000259" key="8">
    <source>
        <dbReference type="Pfam" id="PF24882"/>
    </source>
</evidence>
<accession>A0A0M8MRP8</accession>
<dbReference type="GO" id="GO:0003688">
    <property type="term" value="F:DNA replication origin binding"/>
    <property type="evidence" value="ECO:0007669"/>
    <property type="project" value="UniProtKB-UniRule"/>
</dbReference>
<dbReference type="AlphaFoldDB" id="A0A0M8MRP8"/>
<comment type="function">
    <text evidence="5">Component of the origin recognition complex (ORC) that binds origins of replication. DNA-binding is ATP-dependent. ORC is required to assemble the pre-replication complex necessary to initiate DNA replication.</text>
</comment>
<dbReference type="PANTHER" id="PTHR14052:SF0">
    <property type="entry name" value="ORIGIN RECOGNITION COMPLEX SUBUNIT 2"/>
    <property type="match status" value="1"/>
</dbReference>
<dbReference type="InterPro" id="IPR056772">
    <property type="entry name" value="RecA-like_ORC2"/>
</dbReference>
<evidence type="ECO:0000313" key="10">
    <source>
        <dbReference type="Proteomes" id="UP000037751"/>
    </source>
</evidence>
<dbReference type="InterPro" id="IPR056773">
    <property type="entry name" value="WHD_ORC2"/>
</dbReference>
<sequence>MATLHFPTRWLDHTVDTSMSHAAAGVHNTSTFDDGEADTFSDDMPSPIVEIELDQEDVMEEEMEEEAAPVKEDEPLSTDGSKGATVRRPAPAFTRTAFVRATSSDAWFLSNSYRRNFASRKLGRDILRGTSAKRISQRLRPLDGACLPHLAQIANELTGSYAYPSRTPHSQLALSLHMQTDRISMLLTQLFHDSHLLLYGVGDKVQILRTIIERATKEYSSAGVLIQGTTGRVWQPDKVLDAIEQALGMSTVVWPIPPEPASGKLSRAMQRVRRIAEFLAYAANGSSEPLPQRLVLGLVSFDSPLFLSTRLQPLMHALAQCERVHIVASVSHVNAGLLFDGMHGMFGHGVAGQAEVPLSRMLGEDAPVRSLRAPWLWHATSTYIPPIAELVQARGAAAGVPALSGLAALKLPAAVDLAGGRARAAPGASIATAVAQPISETAAIQVLSTITSRARSLFSQLAALQLVEMSTLNDESTPARIPYSSLVREALREFVASSDEGVRQLLGEMVDHGLVIVTRGAATVTSSHAIAVGDELFIPLPVPALEQVLAQVA</sequence>
<comment type="similarity">
    <text evidence="2 5">Belongs to the ORC2 family.</text>
</comment>
<proteinExistence type="inferred from homology"/>
<evidence type="ECO:0000256" key="2">
    <source>
        <dbReference type="ARBA" id="ARBA00007421"/>
    </source>
</evidence>
<feature type="domain" description="Origin recognition complex subunit 2 winged-helix" evidence="8">
    <location>
        <begin position="477"/>
        <end position="521"/>
    </location>
</feature>
<feature type="region of interest" description="Disordered" evidence="6">
    <location>
        <begin position="59"/>
        <end position="86"/>
    </location>
</feature>
<dbReference type="STRING" id="77020.A0A0M8MRP8"/>
<dbReference type="PANTHER" id="PTHR14052">
    <property type="entry name" value="ORIGIN RECOGNITION COMPLEX SUBUNIT 2"/>
    <property type="match status" value="1"/>
</dbReference>
<comment type="caution">
    <text evidence="9">The sequence shown here is derived from an EMBL/GenBank/DDBJ whole genome shotgun (WGS) entry which is preliminary data.</text>
</comment>
<name>A0A0M8MRP8_9BASI</name>
<evidence type="ECO:0000256" key="3">
    <source>
        <dbReference type="ARBA" id="ARBA00022705"/>
    </source>
</evidence>
<evidence type="ECO:0000256" key="1">
    <source>
        <dbReference type="ARBA" id="ARBA00004123"/>
    </source>
</evidence>
<evidence type="ECO:0000256" key="4">
    <source>
        <dbReference type="ARBA" id="ARBA00023242"/>
    </source>
</evidence>
<comment type="subcellular location">
    <subcellularLocation>
        <location evidence="1 5">Nucleus</location>
    </subcellularLocation>
</comment>
<dbReference type="OrthoDB" id="346673at2759"/>
<evidence type="ECO:0000256" key="5">
    <source>
        <dbReference type="RuleBase" id="RU368084"/>
    </source>
</evidence>
<dbReference type="GO" id="GO:0005664">
    <property type="term" value="C:nuclear origin of replication recognition complex"/>
    <property type="evidence" value="ECO:0007669"/>
    <property type="project" value="UniProtKB-UniRule"/>
</dbReference>
<comment type="subunit">
    <text evidence="5">Component of the origin recognition complex (ORC).</text>
</comment>
<reference evidence="9 10" key="1">
    <citation type="submission" date="2015-07" db="EMBL/GenBank/DDBJ databases">
        <title>Draft Genome Sequence of Malassezia furfur CBS1878 and Malassezia pachydermatis CBS1879.</title>
        <authorList>
            <person name="Triana S."/>
            <person name="Ohm R."/>
            <person name="Gonzalez A."/>
            <person name="DeCock H."/>
            <person name="Restrepo S."/>
            <person name="Celis A."/>
        </authorList>
    </citation>
    <scope>NUCLEOTIDE SEQUENCE [LARGE SCALE GENOMIC DNA]</scope>
    <source>
        <strain evidence="9 10">CBS 1879</strain>
    </source>
</reference>
<dbReference type="GeneID" id="28726985"/>
<protein>
    <recommendedName>
        <fullName evidence="5">Origin recognition complex subunit 2</fullName>
    </recommendedName>
</protein>
<evidence type="ECO:0000256" key="6">
    <source>
        <dbReference type="SAM" id="MobiDB-lite"/>
    </source>
</evidence>
<evidence type="ECO:0000313" key="9">
    <source>
        <dbReference type="EMBL" id="KOS12984.1"/>
    </source>
</evidence>
<dbReference type="EMBL" id="LGAV01000008">
    <property type="protein sequence ID" value="KOS12984.1"/>
    <property type="molecule type" value="Genomic_DNA"/>
</dbReference>
<evidence type="ECO:0000259" key="7">
    <source>
        <dbReference type="Pfam" id="PF04084"/>
    </source>
</evidence>
<feature type="domain" description="Origin recognition complex subunit 2 RecA-like" evidence="7">
    <location>
        <begin position="178"/>
        <end position="342"/>
    </location>
</feature>
<keyword evidence="10" id="KW-1185">Reference proteome</keyword>
<dbReference type="Proteomes" id="UP000037751">
    <property type="component" value="Unassembled WGS sequence"/>
</dbReference>
<gene>
    <name evidence="9" type="ORF">Malapachy_0594</name>
</gene>
<dbReference type="Pfam" id="PF24882">
    <property type="entry name" value="WHD_ORC2"/>
    <property type="match status" value="1"/>
</dbReference>
<dbReference type="VEuPathDB" id="FungiDB:Malapachy_0594"/>
<keyword evidence="4 5" id="KW-0539">Nucleus</keyword>